<evidence type="ECO:0000259" key="4">
    <source>
        <dbReference type="PROSITE" id="PS50043"/>
    </source>
</evidence>
<dbReference type="GO" id="GO:0003677">
    <property type="term" value="F:DNA binding"/>
    <property type="evidence" value="ECO:0007669"/>
    <property type="project" value="UniProtKB-KW"/>
</dbReference>
<dbReference type="Gene3D" id="3.40.50.2300">
    <property type="match status" value="1"/>
</dbReference>
<dbReference type="InterPro" id="IPR016032">
    <property type="entry name" value="Sig_transdc_resp-reg_C-effctor"/>
</dbReference>
<dbReference type="Pfam" id="PF00072">
    <property type="entry name" value="Response_reg"/>
    <property type="match status" value="1"/>
</dbReference>
<dbReference type="PROSITE" id="PS50110">
    <property type="entry name" value="RESPONSE_REGULATORY"/>
    <property type="match status" value="1"/>
</dbReference>
<evidence type="ECO:0000313" key="7">
    <source>
        <dbReference type="Proteomes" id="UP001138997"/>
    </source>
</evidence>
<dbReference type="InterPro" id="IPR000792">
    <property type="entry name" value="Tscrpt_reg_LuxR_C"/>
</dbReference>
<dbReference type="SUPFAM" id="SSF46894">
    <property type="entry name" value="C-terminal effector domain of the bipartite response regulators"/>
    <property type="match status" value="1"/>
</dbReference>
<dbReference type="InterPro" id="IPR058245">
    <property type="entry name" value="NreC/VraR/RcsB-like_REC"/>
</dbReference>
<dbReference type="PANTHER" id="PTHR43214">
    <property type="entry name" value="TWO-COMPONENT RESPONSE REGULATOR"/>
    <property type="match status" value="1"/>
</dbReference>
<dbReference type="GO" id="GO:0000160">
    <property type="term" value="P:phosphorelay signal transduction system"/>
    <property type="evidence" value="ECO:0007669"/>
    <property type="project" value="InterPro"/>
</dbReference>
<dbReference type="CDD" id="cd17535">
    <property type="entry name" value="REC_NarL-like"/>
    <property type="match status" value="1"/>
</dbReference>
<dbReference type="SUPFAM" id="SSF52172">
    <property type="entry name" value="CheY-like"/>
    <property type="match status" value="1"/>
</dbReference>
<reference evidence="6" key="1">
    <citation type="submission" date="2021-11" db="EMBL/GenBank/DDBJ databases">
        <title>Streptomyces corallinus and Kineosporia corallina sp. nov., two new coral-derived marine actinobacteria.</title>
        <authorList>
            <person name="Buangrab K."/>
            <person name="Sutthacheep M."/>
            <person name="Yeemin T."/>
            <person name="Harunari E."/>
            <person name="Igarashi Y."/>
            <person name="Sripreechasak P."/>
            <person name="Kanchanasin P."/>
            <person name="Tanasupawat S."/>
            <person name="Phongsopitanun W."/>
        </authorList>
    </citation>
    <scope>NUCLEOTIDE SEQUENCE</scope>
    <source>
        <strain evidence="6">JCM 31032</strain>
    </source>
</reference>
<keyword evidence="1 3" id="KW-0597">Phosphoprotein</keyword>
<accession>A0A9X1NBM2</accession>
<dbReference type="InterPro" id="IPR001789">
    <property type="entry name" value="Sig_transdc_resp-reg_receiver"/>
</dbReference>
<dbReference type="CDD" id="cd06170">
    <property type="entry name" value="LuxR_C_like"/>
    <property type="match status" value="1"/>
</dbReference>
<organism evidence="6 7">
    <name type="scientific">Kineosporia babensis</name>
    <dbReference type="NCBI Taxonomy" id="499548"/>
    <lineage>
        <taxon>Bacteria</taxon>
        <taxon>Bacillati</taxon>
        <taxon>Actinomycetota</taxon>
        <taxon>Actinomycetes</taxon>
        <taxon>Kineosporiales</taxon>
        <taxon>Kineosporiaceae</taxon>
        <taxon>Kineosporia</taxon>
    </lineage>
</organism>
<keyword evidence="2" id="KW-0238">DNA-binding</keyword>
<comment type="caution">
    <text evidence="6">The sequence shown here is derived from an EMBL/GenBank/DDBJ whole genome shotgun (WGS) entry which is preliminary data.</text>
</comment>
<evidence type="ECO:0000259" key="5">
    <source>
        <dbReference type="PROSITE" id="PS50110"/>
    </source>
</evidence>
<proteinExistence type="predicted"/>
<keyword evidence="7" id="KW-1185">Reference proteome</keyword>
<evidence type="ECO:0000313" key="6">
    <source>
        <dbReference type="EMBL" id="MCD5312227.1"/>
    </source>
</evidence>
<dbReference type="RefSeq" id="WP_231442216.1">
    <property type="nucleotide sequence ID" value="NZ_JAJOMB010000007.1"/>
</dbReference>
<dbReference type="GO" id="GO:0006355">
    <property type="term" value="P:regulation of DNA-templated transcription"/>
    <property type="evidence" value="ECO:0007669"/>
    <property type="project" value="InterPro"/>
</dbReference>
<dbReference type="PROSITE" id="PS50043">
    <property type="entry name" value="HTH_LUXR_2"/>
    <property type="match status" value="1"/>
</dbReference>
<feature type="domain" description="HTH luxR-type" evidence="4">
    <location>
        <begin position="180"/>
        <end position="245"/>
    </location>
</feature>
<feature type="domain" description="Response regulatory" evidence="5">
    <location>
        <begin position="29"/>
        <end position="143"/>
    </location>
</feature>
<dbReference type="Proteomes" id="UP001138997">
    <property type="component" value="Unassembled WGS sequence"/>
</dbReference>
<dbReference type="EMBL" id="JAJOMB010000007">
    <property type="protein sequence ID" value="MCD5312227.1"/>
    <property type="molecule type" value="Genomic_DNA"/>
</dbReference>
<dbReference type="InterPro" id="IPR039420">
    <property type="entry name" value="WalR-like"/>
</dbReference>
<name>A0A9X1NBM2_9ACTN</name>
<dbReference type="Pfam" id="PF00196">
    <property type="entry name" value="GerE"/>
    <property type="match status" value="1"/>
</dbReference>
<evidence type="ECO:0000256" key="2">
    <source>
        <dbReference type="ARBA" id="ARBA00023125"/>
    </source>
</evidence>
<dbReference type="PRINTS" id="PR00038">
    <property type="entry name" value="HTHLUXR"/>
</dbReference>
<sequence>MTSGEGMDTVAWLKAGAVPAAEAQPGRITVLLVDDNATIRATLRPLLESDPQISVVGEAGNGAAGLAEARRLRPRVTILDYQMPVADGLSVVEAIAEHSSVLVLTSHDSEEIIAPMLRGGARGYLVYGRFDPADLVSAVRAVAAGSGWLIPAAASVATGAVRDAYARERAAGARHGNLRRTRRAFGLSEREIEVLELVGDGLSNAAIAQQLRLSEKTVKNHLSKVFGKLDVTSRTEALARWHGWR</sequence>
<dbReference type="InterPro" id="IPR011006">
    <property type="entry name" value="CheY-like_superfamily"/>
</dbReference>
<evidence type="ECO:0000256" key="1">
    <source>
        <dbReference type="ARBA" id="ARBA00022553"/>
    </source>
</evidence>
<evidence type="ECO:0000256" key="3">
    <source>
        <dbReference type="PROSITE-ProRule" id="PRU00169"/>
    </source>
</evidence>
<feature type="modified residue" description="4-aspartylphosphate" evidence="3">
    <location>
        <position position="80"/>
    </location>
</feature>
<dbReference type="AlphaFoldDB" id="A0A9X1NBM2"/>
<dbReference type="SMART" id="SM00421">
    <property type="entry name" value="HTH_LUXR"/>
    <property type="match status" value="1"/>
</dbReference>
<dbReference type="PANTHER" id="PTHR43214:SF43">
    <property type="entry name" value="TWO-COMPONENT RESPONSE REGULATOR"/>
    <property type="match status" value="1"/>
</dbReference>
<dbReference type="SMART" id="SM00448">
    <property type="entry name" value="REC"/>
    <property type="match status" value="1"/>
</dbReference>
<protein>
    <submittedName>
        <fullName evidence="6">Response regulator transcription factor</fullName>
    </submittedName>
</protein>
<gene>
    <name evidence="6" type="ORF">LR394_15065</name>
</gene>